<name>A0A4S4LFX2_9AGAM</name>
<evidence type="ECO:0000313" key="2">
    <source>
        <dbReference type="EMBL" id="THH10824.1"/>
    </source>
</evidence>
<sequence>MLDPNNVSWVDSHDLEDKDMTRVREVPLGSTSHKPMDTDVRPPSLQLHTRPILRCHQYSILAAVKANRKTWAKDESLSQHIRTGHSGAAMAVTGLGKKVGGAAKRW</sequence>
<organism evidence="2 3">
    <name type="scientific">Bondarzewia mesenterica</name>
    <dbReference type="NCBI Taxonomy" id="1095465"/>
    <lineage>
        <taxon>Eukaryota</taxon>
        <taxon>Fungi</taxon>
        <taxon>Dikarya</taxon>
        <taxon>Basidiomycota</taxon>
        <taxon>Agaricomycotina</taxon>
        <taxon>Agaricomycetes</taxon>
        <taxon>Russulales</taxon>
        <taxon>Bondarzewiaceae</taxon>
        <taxon>Bondarzewia</taxon>
    </lineage>
</organism>
<evidence type="ECO:0000313" key="3">
    <source>
        <dbReference type="Proteomes" id="UP000310158"/>
    </source>
</evidence>
<dbReference type="Proteomes" id="UP000310158">
    <property type="component" value="Unassembled WGS sequence"/>
</dbReference>
<comment type="caution">
    <text evidence="2">The sequence shown here is derived from an EMBL/GenBank/DDBJ whole genome shotgun (WGS) entry which is preliminary data.</text>
</comment>
<proteinExistence type="predicted"/>
<accession>A0A4S4LFX2</accession>
<feature type="compositionally biased region" description="Basic and acidic residues" evidence="1">
    <location>
        <begin position="11"/>
        <end position="25"/>
    </location>
</feature>
<gene>
    <name evidence="2" type="ORF">EW146_g8245</name>
</gene>
<feature type="region of interest" description="Disordered" evidence="1">
    <location>
        <begin position="1"/>
        <end position="45"/>
    </location>
</feature>
<reference evidence="2 3" key="1">
    <citation type="submission" date="2019-02" db="EMBL/GenBank/DDBJ databases">
        <title>Genome sequencing of the rare red list fungi Bondarzewia mesenterica.</title>
        <authorList>
            <person name="Buettner E."/>
            <person name="Kellner H."/>
        </authorList>
    </citation>
    <scope>NUCLEOTIDE SEQUENCE [LARGE SCALE GENOMIC DNA]</scope>
    <source>
        <strain evidence="2 3">DSM 108281</strain>
    </source>
</reference>
<evidence type="ECO:0000256" key="1">
    <source>
        <dbReference type="SAM" id="MobiDB-lite"/>
    </source>
</evidence>
<dbReference type="AlphaFoldDB" id="A0A4S4LFX2"/>
<protein>
    <submittedName>
        <fullName evidence="2">Uncharacterized protein</fullName>
    </submittedName>
</protein>
<keyword evidence="3" id="KW-1185">Reference proteome</keyword>
<dbReference type="EMBL" id="SGPL01000546">
    <property type="protein sequence ID" value="THH10824.1"/>
    <property type="molecule type" value="Genomic_DNA"/>
</dbReference>